<dbReference type="EMBL" id="AUPC02000108">
    <property type="protein sequence ID" value="POG71459.1"/>
    <property type="molecule type" value="Genomic_DNA"/>
</dbReference>
<evidence type="ECO:0008006" key="4">
    <source>
        <dbReference type="Google" id="ProtNLM"/>
    </source>
</evidence>
<comment type="caution">
    <text evidence="2">The sequence shown here is derived from an EMBL/GenBank/DDBJ whole genome shotgun (WGS) entry which is preliminary data.</text>
</comment>
<dbReference type="VEuPathDB" id="FungiDB:RhiirFUN_011676"/>
<proteinExistence type="predicted"/>
<protein>
    <recommendedName>
        <fullName evidence="4">DDE-1 domain-containing protein</fullName>
    </recommendedName>
</protein>
<gene>
    <name evidence="2" type="ORF">GLOIN_2v1478522</name>
</gene>
<evidence type="ECO:0000313" key="2">
    <source>
        <dbReference type="EMBL" id="POG71459.1"/>
    </source>
</evidence>
<evidence type="ECO:0000313" key="3">
    <source>
        <dbReference type="Proteomes" id="UP000018888"/>
    </source>
</evidence>
<feature type="region of interest" description="Disordered" evidence="1">
    <location>
        <begin position="129"/>
        <end position="148"/>
    </location>
</feature>
<evidence type="ECO:0000256" key="1">
    <source>
        <dbReference type="SAM" id="MobiDB-lite"/>
    </source>
</evidence>
<reference evidence="2 3" key="1">
    <citation type="journal article" date="2013" name="Proc. Natl. Acad. Sci. U.S.A.">
        <title>Genome of an arbuscular mycorrhizal fungus provides insight into the oldest plant symbiosis.</title>
        <authorList>
            <person name="Tisserant E."/>
            <person name="Malbreil M."/>
            <person name="Kuo A."/>
            <person name="Kohler A."/>
            <person name="Symeonidi A."/>
            <person name="Balestrini R."/>
            <person name="Charron P."/>
            <person name="Duensing N."/>
            <person name="Frei Dit Frey N."/>
            <person name="Gianinazzi-Pearson V."/>
            <person name="Gilbert L.B."/>
            <person name="Handa Y."/>
            <person name="Herr J.R."/>
            <person name="Hijri M."/>
            <person name="Koul R."/>
            <person name="Kawaguchi M."/>
            <person name="Krajinski F."/>
            <person name="Lammers P.J."/>
            <person name="Masclaux F.G."/>
            <person name="Murat C."/>
            <person name="Morin E."/>
            <person name="Ndikumana S."/>
            <person name="Pagni M."/>
            <person name="Petitpierre D."/>
            <person name="Requena N."/>
            <person name="Rosikiewicz P."/>
            <person name="Riley R."/>
            <person name="Saito K."/>
            <person name="San Clemente H."/>
            <person name="Shapiro H."/>
            <person name="van Tuinen D."/>
            <person name="Becard G."/>
            <person name="Bonfante P."/>
            <person name="Paszkowski U."/>
            <person name="Shachar-Hill Y.Y."/>
            <person name="Tuskan G.A."/>
            <person name="Young P.W."/>
            <person name="Sanders I.R."/>
            <person name="Henrissat B."/>
            <person name="Rensing S.A."/>
            <person name="Grigoriev I.V."/>
            <person name="Corradi N."/>
            <person name="Roux C."/>
            <person name="Martin F."/>
        </authorList>
    </citation>
    <scope>NUCLEOTIDE SEQUENCE [LARGE SCALE GENOMIC DNA]</scope>
    <source>
        <strain evidence="2 3">DAOM 197198</strain>
    </source>
</reference>
<dbReference type="Proteomes" id="UP000018888">
    <property type="component" value="Unassembled WGS sequence"/>
</dbReference>
<accession>A0A2P4Q1D8</accession>
<organism evidence="2 3">
    <name type="scientific">Rhizophagus irregularis (strain DAOM 181602 / DAOM 197198 / MUCL 43194)</name>
    <name type="common">Arbuscular mycorrhizal fungus</name>
    <name type="synonym">Glomus intraradices</name>
    <dbReference type="NCBI Taxonomy" id="747089"/>
    <lineage>
        <taxon>Eukaryota</taxon>
        <taxon>Fungi</taxon>
        <taxon>Fungi incertae sedis</taxon>
        <taxon>Mucoromycota</taxon>
        <taxon>Glomeromycotina</taxon>
        <taxon>Glomeromycetes</taxon>
        <taxon>Glomerales</taxon>
        <taxon>Glomeraceae</taxon>
        <taxon>Rhizophagus</taxon>
    </lineage>
</organism>
<name>A0A2P4Q1D8_RHIID</name>
<reference evidence="2 3" key="2">
    <citation type="journal article" date="2018" name="New Phytol.">
        <title>High intraspecific genome diversity in the model arbuscular mycorrhizal symbiont Rhizophagus irregularis.</title>
        <authorList>
            <person name="Chen E.C.H."/>
            <person name="Morin E."/>
            <person name="Beaudet D."/>
            <person name="Noel J."/>
            <person name="Yildirir G."/>
            <person name="Ndikumana S."/>
            <person name="Charron P."/>
            <person name="St-Onge C."/>
            <person name="Giorgi J."/>
            <person name="Kruger M."/>
            <person name="Marton T."/>
            <person name="Ropars J."/>
            <person name="Grigoriev I.V."/>
            <person name="Hainaut M."/>
            <person name="Henrissat B."/>
            <person name="Roux C."/>
            <person name="Martin F."/>
            <person name="Corradi N."/>
        </authorList>
    </citation>
    <scope>NUCLEOTIDE SEQUENCE [LARGE SCALE GENOMIC DNA]</scope>
    <source>
        <strain evidence="2 3">DAOM 197198</strain>
    </source>
</reference>
<feature type="region of interest" description="Disordered" evidence="1">
    <location>
        <begin position="37"/>
        <end position="76"/>
    </location>
</feature>
<keyword evidence="3" id="KW-1185">Reference proteome</keyword>
<sequence length="188" mass="21525">MDRRFKIQDKKILLLIDNALSHFDSHYLPALEIEQNDDDNASNENQTFRGCDGRVGGSRGRSGHSGDSYHDESGGETADVNQMIEELDMNDPSAALLANELNNFFQELEEIQTEDILSDADIIRLVQEDARDEDESSDSKDDTLVSPGDTSKSLEIWISFYEQQDDNEFHAEDLKLFKRYFKIIKRLE</sequence>
<dbReference type="AlphaFoldDB" id="A0A2P4Q1D8"/>